<dbReference type="EMBL" id="WVUK01000056">
    <property type="protein sequence ID" value="KAF7492134.1"/>
    <property type="molecule type" value="Genomic_DNA"/>
</dbReference>
<dbReference type="EnsemblMetazoa" id="SSS_5420s_mrna">
    <property type="protein sequence ID" value="KAF7492134.1"/>
    <property type="gene ID" value="SSS_5420"/>
</dbReference>
<dbReference type="InterPro" id="IPR051853">
    <property type="entry name" value="SH2-Ras-GEF_adapter"/>
</dbReference>
<keyword evidence="5" id="KW-1185">Reference proteome</keyword>
<protein>
    <recommendedName>
        <fullName evidence="2">SH2 domain-containing protein</fullName>
    </recommendedName>
</protein>
<dbReference type="GO" id="GO:0007264">
    <property type="term" value="P:small GTPase-mediated signal transduction"/>
    <property type="evidence" value="ECO:0007669"/>
    <property type="project" value="InterPro"/>
</dbReference>
<reference evidence="3" key="2">
    <citation type="submission" date="2020-01" db="EMBL/GenBank/DDBJ databases">
        <authorList>
            <person name="Korhonen P.K.K."/>
            <person name="Guangxu M.G."/>
            <person name="Wang T.W."/>
            <person name="Stroehlein A.J.S."/>
            <person name="Young N.D."/>
            <person name="Ang C.-S.A."/>
            <person name="Fernando D.W.F."/>
            <person name="Lu H.L."/>
            <person name="Taylor S.T."/>
            <person name="Ehtesham M.E.M."/>
            <person name="Najaraj S.H.N."/>
            <person name="Harsha G.H.G."/>
            <person name="Madugundu A.M."/>
            <person name="Renuse S.R."/>
            <person name="Holt D.H."/>
            <person name="Pandey A.P."/>
            <person name="Papenfuss A.P."/>
            <person name="Gasser R.B.G."/>
            <person name="Fischer K.F."/>
        </authorList>
    </citation>
    <scope>NUCLEOTIDE SEQUENCE</scope>
    <source>
        <strain evidence="3">SSS_KF_BRIS2020</strain>
    </source>
</reference>
<dbReference type="SUPFAM" id="SSF48366">
    <property type="entry name" value="Ras GEF"/>
    <property type="match status" value="1"/>
</dbReference>
<evidence type="ECO:0000313" key="3">
    <source>
        <dbReference type="EMBL" id="KAF7492134.1"/>
    </source>
</evidence>
<dbReference type="SMART" id="SM00252">
    <property type="entry name" value="SH2"/>
    <property type="match status" value="1"/>
</dbReference>
<dbReference type="InterPro" id="IPR036860">
    <property type="entry name" value="SH2_dom_sf"/>
</dbReference>
<dbReference type="Proteomes" id="UP000070412">
    <property type="component" value="Unassembled WGS sequence"/>
</dbReference>
<dbReference type="InterPro" id="IPR036964">
    <property type="entry name" value="RASGEF_cat_dom_sf"/>
</dbReference>
<evidence type="ECO:0000259" key="2">
    <source>
        <dbReference type="PROSITE" id="PS50001"/>
    </source>
</evidence>
<feature type="domain" description="SH2" evidence="2">
    <location>
        <begin position="11"/>
        <end position="118"/>
    </location>
</feature>
<dbReference type="PANTHER" id="PTHR14247">
    <property type="entry name" value="BREAST CANCER ANTI-ESTROGEN RESISTANCE PROTEIN 3 HOMOLOG-LIKE PROTEIN"/>
    <property type="match status" value="1"/>
</dbReference>
<dbReference type="Gene3D" id="3.30.505.10">
    <property type="entry name" value="SH2 domain"/>
    <property type="match status" value="1"/>
</dbReference>
<sequence length="419" mass="48569">MSRNFSIPIDYVWTDINRSEAEKLLKINGQFLCRYSSDMVGNNEDSGLNGLKKNRELVLSCRSQSKHFHFIIHKTKTVPVRYFFERHQSESIERLIDYHILNNVPITILSGVLIKEPIKVFKRKNLALLDHTSFPSDYLHRLYCQQSAIVLEVLNENPKTMPFINDILINSNSNVLAKSILSNDLNFFGFNNDSITSCDDDDGNQSIWFIRSGLQLILMPIGTQIRKDSIVRHECLKYFVIKTILKEKTIERKCSLWGKWIDVARVLEQELGNHLSFGSVMSGLCSPILLESSYWKFFSEISPKSLNIFEKDLRHRFNVYLNGFGDPNDDYAAVDVINRDSTLPFMIRLCHLIECSFIFDSTLLPMFDDNLEDILRLHNEYDRSTGLNNFDLDEIVNLTIMSDLIISNIELFESNIKRI</sequence>
<dbReference type="PROSITE" id="PS50001">
    <property type="entry name" value="SH2"/>
    <property type="match status" value="1"/>
</dbReference>
<dbReference type="PANTHER" id="PTHR14247:SF8">
    <property type="entry name" value="RAS-GEF DOMAIN-CONTAINING PROTEIN"/>
    <property type="match status" value="1"/>
</dbReference>
<keyword evidence="1" id="KW-0727">SH2 domain</keyword>
<dbReference type="OrthoDB" id="2412973at2759"/>
<evidence type="ECO:0000313" key="4">
    <source>
        <dbReference type="EnsemblMetazoa" id="KAF7492134.1"/>
    </source>
</evidence>
<evidence type="ECO:0000313" key="5">
    <source>
        <dbReference type="Proteomes" id="UP000070412"/>
    </source>
</evidence>
<dbReference type="AlphaFoldDB" id="A0A834VEJ9"/>
<dbReference type="InterPro" id="IPR000980">
    <property type="entry name" value="SH2"/>
</dbReference>
<organism evidence="3">
    <name type="scientific">Sarcoptes scabiei</name>
    <name type="common">Itch mite</name>
    <name type="synonym">Acarus scabiei</name>
    <dbReference type="NCBI Taxonomy" id="52283"/>
    <lineage>
        <taxon>Eukaryota</taxon>
        <taxon>Metazoa</taxon>
        <taxon>Ecdysozoa</taxon>
        <taxon>Arthropoda</taxon>
        <taxon>Chelicerata</taxon>
        <taxon>Arachnida</taxon>
        <taxon>Acari</taxon>
        <taxon>Acariformes</taxon>
        <taxon>Sarcoptiformes</taxon>
        <taxon>Astigmata</taxon>
        <taxon>Psoroptidia</taxon>
        <taxon>Sarcoptoidea</taxon>
        <taxon>Sarcoptidae</taxon>
        <taxon>Sarcoptinae</taxon>
        <taxon>Sarcoptes</taxon>
    </lineage>
</organism>
<dbReference type="InterPro" id="IPR023578">
    <property type="entry name" value="Ras_GEF_dom_sf"/>
</dbReference>
<gene>
    <name evidence="3" type="ORF">SSS_5420</name>
</gene>
<reference evidence="4" key="3">
    <citation type="submission" date="2022-06" db="UniProtKB">
        <authorList>
            <consortium name="EnsemblMetazoa"/>
        </authorList>
    </citation>
    <scope>IDENTIFICATION</scope>
</reference>
<dbReference type="Pfam" id="PF00617">
    <property type="entry name" value="RasGEF"/>
    <property type="match status" value="1"/>
</dbReference>
<dbReference type="GO" id="GO:0005085">
    <property type="term" value="F:guanyl-nucleotide exchange factor activity"/>
    <property type="evidence" value="ECO:0007669"/>
    <property type="project" value="InterPro"/>
</dbReference>
<accession>A0A834VEJ9</accession>
<dbReference type="Gene3D" id="1.10.840.10">
    <property type="entry name" value="Ras guanine-nucleotide exchange factors catalytic domain"/>
    <property type="match status" value="1"/>
</dbReference>
<evidence type="ECO:0000256" key="1">
    <source>
        <dbReference type="PROSITE-ProRule" id="PRU00191"/>
    </source>
</evidence>
<reference evidence="5" key="1">
    <citation type="journal article" date="2020" name="PLoS Negl. Trop. Dis.">
        <title>High-quality nuclear genome for Sarcoptes scabiei-A critical resource for a neglected parasite.</title>
        <authorList>
            <person name="Korhonen P.K."/>
            <person name="Gasser R.B."/>
            <person name="Ma G."/>
            <person name="Wang T."/>
            <person name="Stroehlein A.J."/>
            <person name="Young N.D."/>
            <person name="Ang C.S."/>
            <person name="Fernando D.D."/>
            <person name="Lu H.C."/>
            <person name="Taylor S."/>
            <person name="Reynolds S.L."/>
            <person name="Mofiz E."/>
            <person name="Najaraj S.H."/>
            <person name="Gowda H."/>
            <person name="Madugundu A."/>
            <person name="Renuse S."/>
            <person name="Holt D."/>
            <person name="Pandey A."/>
            <person name="Papenfuss A.T."/>
            <person name="Fischer K."/>
        </authorList>
    </citation>
    <scope>NUCLEOTIDE SEQUENCE [LARGE SCALE GENOMIC DNA]</scope>
</reference>
<dbReference type="InterPro" id="IPR001895">
    <property type="entry name" value="RASGEF_cat_dom"/>
</dbReference>
<name>A0A834VEJ9_SARSC</name>
<proteinExistence type="predicted"/>
<dbReference type="SUPFAM" id="SSF55550">
    <property type="entry name" value="SH2 domain"/>
    <property type="match status" value="1"/>
</dbReference>